<comment type="caution">
    <text evidence="1">The sequence shown here is derived from an EMBL/GenBank/DDBJ whole genome shotgun (WGS) entry which is preliminary data.</text>
</comment>
<sequence>MVDFPPNLEDGESWLPSDVFLEIISTTNASKVKNNDNNLLVRDHPTLKSSVNVAGPAIQIHFHMNCHYDHSLNQQIFLFDYGFKLFSFVFLIPKLCDALGGSKQNVESPTGTRVPSVNHGYHPCCWNHGFEVVSGPFNTHSSKIMTPTHKYQTEGFKSRNDMFVYRKSEGTGVFLPRFNKPFSKGSGVLPRGTGVFLNHQVMDNYTYERIWEGGIRGK</sequence>
<keyword evidence="2" id="KW-1185">Reference proteome</keyword>
<gene>
    <name evidence="1" type="ORF">POTOM_037037</name>
</gene>
<proteinExistence type="predicted"/>
<dbReference type="Proteomes" id="UP000886885">
    <property type="component" value="Chromosome 10A"/>
</dbReference>
<name>A0A8X7YZY4_POPTO</name>
<evidence type="ECO:0000313" key="2">
    <source>
        <dbReference type="Proteomes" id="UP000886885"/>
    </source>
</evidence>
<evidence type="ECO:0000313" key="1">
    <source>
        <dbReference type="EMBL" id="KAG6760514.1"/>
    </source>
</evidence>
<dbReference type="OrthoDB" id="1888697at2759"/>
<dbReference type="AlphaFoldDB" id="A0A8X7YZY4"/>
<accession>A0A8X7YZY4</accession>
<protein>
    <submittedName>
        <fullName evidence="1">Uncharacterized protein</fullName>
    </submittedName>
</protein>
<reference evidence="1" key="1">
    <citation type="journal article" date="2020" name="bioRxiv">
        <title>Hybrid origin of Populus tomentosa Carr. identified through genome sequencing and phylogenomic analysis.</title>
        <authorList>
            <person name="An X."/>
            <person name="Gao K."/>
            <person name="Chen Z."/>
            <person name="Li J."/>
            <person name="Yang X."/>
            <person name="Yang X."/>
            <person name="Zhou J."/>
            <person name="Guo T."/>
            <person name="Zhao T."/>
            <person name="Huang S."/>
            <person name="Miao D."/>
            <person name="Khan W.U."/>
            <person name="Rao P."/>
            <person name="Ye M."/>
            <person name="Lei B."/>
            <person name="Liao W."/>
            <person name="Wang J."/>
            <person name="Ji L."/>
            <person name="Li Y."/>
            <person name="Guo B."/>
            <person name="Mustafa N.S."/>
            <person name="Li S."/>
            <person name="Yun Q."/>
            <person name="Keller S.R."/>
            <person name="Mao J."/>
            <person name="Zhang R."/>
            <person name="Strauss S.H."/>
        </authorList>
    </citation>
    <scope>NUCLEOTIDE SEQUENCE</scope>
    <source>
        <strain evidence="1">GM15</strain>
        <tissue evidence="1">Leaf</tissue>
    </source>
</reference>
<dbReference type="EMBL" id="JAAWWB010000019">
    <property type="protein sequence ID" value="KAG6760514.1"/>
    <property type="molecule type" value="Genomic_DNA"/>
</dbReference>
<organism evidence="1 2">
    <name type="scientific">Populus tomentosa</name>
    <name type="common">Chinese white poplar</name>
    <dbReference type="NCBI Taxonomy" id="118781"/>
    <lineage>
        <taxon>Eukaryota</taxon>
        <taxon>Viridiplantae</taxon>
        <taxon>Streptophyta</taxon>
        <taxon>Embryophyta</taxon>
        <taxon>Tracheophyta</taxon>
        <taxon>Spermatophyta</taxon>
        <taxon>Magnoliopsida</taxon>
        <taxon>eudicotyledons</taxon>
        <taxon>Gunneridae</taxon>
        <taxon>Pentapetalae</taxon>
        <taxon>rosids</taxon>
        <taxon>fabids</taxon>
        <taxon>Malpighiales</taxon>
        <taxon>Salicaceae</taxon>
        <taxon>Saliceae</taxon>
        <taxon>Populus</taxon>
    </lineage>
</organism>